<dbReference type="Ensembl" id="ENSCINT00000006871.3">
    <property type="protein sequence ID" value="ENSCINP00000006871.3"/>
    <property type="gene ID" value="ENSCING00000003345.3"/>
</dbReference>
<reference evidence="2" key="2">
    <citation type="journal article" date="2008" name="Genome Biol.">
        <title>Improved genome assembly and evidence-based global gene model set for the chordate Ciona intestinalis: new insight into intron and operon populations.</title>
        <authorList>
            <person name="Satou Y."/>
            <person name="Mineta K."/>
            <person name="Ogasawara M."/>
            <person name="Sasakura Y."/>
            <person name="Shoguchi E."/>
            <person name="Ueno K."/>
            <person name="Yamada L."/>
            <person name="Matsumoto J."/>
            <person name="Wasserscheid J."/>
            <person name="Dewar K."/>
            <person name="Wiley G.B."/>
            <person name="Macmil S.L."/>
            <person name="Roe B.A."/>
            <person name="Zeller R.W."/>
            <person name="Hastings K.E."/>
            <person name="Lemaire P."/>
            <person name="Lindquist E."/>
            <person name="Endo T."/>
            <person name="Hotta K."/>
            <person name="Inaba K."/>
        </authorList>
    </citation>
    <scope>NUCLEOTIDE SEQUENCE [LARGE SCALE GENOMIC DNA]</scope>
    <source>
        <strain evidence="2">wild type</strain>
    </source>
</reference>
<dbReference type="KEGG" id="cin:100184135"/>
<evidence type="ECO:0000313" key="2">
    <source>
        <dbReference type="Ensembl" id="ENSCINP00000006871.3"/>
    </source>
</evidence>
<reference evidence="2" key="3">
    <citation type="submission" date="2025-08" db="UniProtKB">
        <authorList>
            <consortium name="Ensembl"/>
        </authorList>
    </citation>
    <scope>IDENTIFICATION</scope>
</reference>
<dbReference type="Gene3D" id="3.40.140.10">
    <property type="entry name" value="Cytidine Deaminase, domain 2"/>
    <property type="match status" value="1"/>
</dbReference>
<feature type="compositionally biased region" description="Low complexity" evidence="1">
    <location>
        <begin position="135"/>
        <end position="148"/>
    </location>
</feature>
<reference evidence="3" key="1">
    <citation type="journal article" date="2002" name="Science">
        <title>The draft genome of Ciona intestinalis: insights into chordate and vertebrate origins.</title>
        <authorList>
            <person name="Dehal P."/>
            <person name="Satou Y."/>
            <person name="Campbell R.K."/>
            <person name="Chapman J."/>
            <person name="Degnan B."/>
            <person name="De Tomaso A."/>
            <person name="Davidson B."/>
            <person name="Di Gregorio A."/>
            <person name="Gelpke M."/>
            <person name="Goodstein D.M."/>
            <person name="Harafuji N."/>
            <person name="Hastings K.E."/>
            <person name="Ho I."/>
            <person name="Hotta K."/>
            <person name="Huang W."/>
            <person name="Kawashima T."/>
            <person name="Lemaire P."/>
            <person name="Martinez D."/>
            <person name="Meinertzhagen I.A."/>
            <person name="Necula S."/>
            <person name="Nonaka M."/>
            <person name="Putnam N."/>
            <person name="Rash S."/>
            <person name="Saiga H."/>
            <person name="Satake M."/>
            <person name="Terry A."/>
            <person name="Yamada L."/>
            <person name="Wang H.G."/>
            <person name="Awazu S."/>
            <person name="Azumi K."/>
            <person name="Boore J."/>
            <person name="Branno M."/>
            <person name="Chin-Bow S."/>
            <person name="DeSantis R."/>
            <person name="Doyle S."/>
            <person name="Francino P."/>
            <person name="Keys D.N."/>
            <person name="Haga S."/>
            <person name="Hayashi H."/>
            <person name="Hino K."/>
            <person name="Imai K.S."/>
            <person name="Inaba K."/>
            <person name="Kano S."/>
            <person name="Kobayashi K."/>
            <person name="Kobayashi M."/>
            <person name="Lee B.I."/>
            <person name="Makabe K.W."/>
            <person name="Manohar C."/>
            <person name="Matassi G."/>
            <person name="Medina M."/>
            <person name="Mochizuki Y."/>
            <person name="Mount S."/>
            <person name="Morishita T."/>
            <person name="Miura S."/>
            <person name="Nakayama A."/>
            <person name="Nishizaka S."/>
            <person name="Nomoto H."/>
            <person name="Ohta F."/>
            <person name="Oishi K."/>
            <person name="Rigoutsos I."/>
            <person name="Sano M."/>
            <person name="Sasaki A."/>
            <person name="Sasakura Y."/>
            <person name="Shoguchi E."/>
            <person name="Shin-i T."/>
            <person name="Spagnuolo A."/>
            <person name="Stainier D."/>
            <person name="Suzuki M.M."/>
            <person name="Tassy O."/>
            <person name="Takatori N."/>
            <person name="Tokuoka M."/>
            <person name="Yagi K."/>
            <person name="Yoshizaki F."/>
            <person name="Wada S."/>
            <person name="Zhang C."/>
            <person name="Hyatt P.D."/>
            <person name="Larimer F."/>
            <person name="Detter C."/>
            <person name="Doggett N."/>
            <person name="Glavina T."/>
            <person name="Hawkins T."/>
            <person name="Richardson P."/>
            <person name="Lucas S."/>
            <person name="Kohara Y."/>
            <person name="Levine M."/>
            <person name="Satoh N."/>
            <person name="Rokhsar D.S."/>
        </authorList>
    </citation>
    <scope>NUCLEOTIDE SEQUENCE [LARGE SCALE GENOMIC DNA]</scope>
</reference>
<dbReference type="EMBL" id="EAAA01000216">
    <property type="status" value="NOT_ANNOTATED_CDS"/>
    <property type="molecule type" value="Genomic_DNA"/>
</dbReference>
<name>F6S0S9_CIOIN</name>
<accession>F6S0S9</accession>
<dbReference type="RefSeq" id="XP_002131846.2">
    <property type="nucleotide sequence ID" value="XM_002131810.5"/>
</dbReference>
<dbReference type="GeneTree" id="ENSGT00390000000991"/>
<reference evidence="2" key="4">
    <citation type="submission" date="2025-09" db="UniProtKB">
        <authorList>
            <consortium name="Ensembl"/>
        </authorList>
    </citation>
    <scope>IDENTIFICATION</scope>
</reference>
<feature type="region of interest" description="Disordered" evidence="1">
    <location>
        <begin position="453"/>
        <end position="474"/>
    </location>
</feature>
<gene>
    <name evidence="2" type="primary">LOC100184135</name>
</gene>
<dbReference type="Proteomes" id="UP000008144">
    <property type="component" value="Chromosome 1"/>
</dbReference>
<proteinExistence type="predicted"/>
<organism evidence="2 3">
    <name type="scientific">Ciona intestinalis</name>
    <name type="common">Transparent sea squirt</name>
    <name type="synonym">Ascidia intestinalis</name>
    <dbReference type="NCBI Taxonomy" id="7719"/>
    <lineage>
        <taxon>Eukaryota</taxon>
        <taxon>Metazoa</taxon>
        <taxon>Chordata</taxon>
        <taxon>Tunicata</taxon>
        <taxon>Ascidiacea</taxon>
        <taxon>Phlebobranchia</taxon>
        <taxon>Cionidae</taxon>
        <taxon>Ciona</taxon>
    </lineage>
</organism>
<feature type="region of interest" description="Disordered" evidence="1">
    <location>
        <begin position="105"/>
        <end position="171"/>
    </location>
</feature>
<dbReference type="AlphaFoldDB" id="F6S0S9"/>
<dbReference type="InParanoid" id="F6S0S9"/>
<evidence type="ECO:0000256" key="1">
    <source>
        <dbReference type="SAM" id="MobiDB-lite"/>
    </source>
</evidence>
<feature type="compositionally biased region" description="Polar residues" evidence="1">
    <location>
        <begin position="458"/>
        <end position="474"/>
    </location>
</feature>
<sequence length="474" mass="53509">MRNNSYQGEELQDLVHDSNSASPKPKVHFMRNQSGSAPILIETDLLDDSSQRKGSTPIHVIAPKSVRKNFESNWTEEEILQVQTLLPEEPQPGIIPLQLRTPQTQSGLPVLNNSTKENQGGSNRLASQLNGGRPSVTSQLSSTSSVISRNQGAMGGSESKASPRSVHPRNIMSVDPQDVLDRRKVVSETDVTGNCRPWSDHVYYKLFLDPEGRNANLMVLKCEITYVDVFTDEEHSLYKCRFIGGKADGVSQLFVFDLMKAKWEEKIPRSQAIELNVDIVMSSSPIHQCSETLLNLVQLEKTFLKHRNFDGQLNVTIRFAHSYGWDVKDDVIRERVHTGLRNLFKEGVNLEIMSADIILDELRVDDILTTDDGLVKHLISKRHAWTTPPHKQMKILKSNGEGSSLSNSKHFDYDSDFSSASEEDFEYLSEDDMYHVFLLDNLDQILANQYRSKPPVTRSITRGGNKQQSKRQTC</sequence>
<dbReference type="OrthoDB" id="10473053at2759"/>
<feature type="compositionally biased region" description="Polar residues" evidence="1">
    <location>
        <begin position="105"/>
        <end position="130"/>
    </location>
</feature>
<dbReference type="GeneID" id="100184135"/>
<evidence type="ECO:0000313" key="3">
    <source>
        <dbReference type="Proteomes" id="UP000008144"/>
    </source>
</evidence>
<accession>A0A1W2WQ58</accession>
<keyword evidence="3" id="KW-1185">Reference proteome</keyword>
<protein>
    <submittedName>
        <fullName evidence="2">Uncharacterized LOC100184135</fullName>
    </submittedName>
</protein>
<dbReference type="HOGENOM" id="CLU_576106_0_0_1"/>
<feature type="region of interest" description="Disordered" evidence="1">
    <location>
        <begin position="1"/>
        <end position="27"/>
    </location>
</feature>